<evidence type="ECO:0000313" key="3">
    <source>
        <dbReference type="Proteomes" id="UP001189429"/>
    </source>
</evidence>
<sequence>AGPRDGRAQPLCPGAEPPPRPATEARAELAAAEPAQQPAQTHSGETPAKLAQRRPPGQQRLWLLPESSQAPEPPAAAAAGDPEAWHGAESQIVPGALLAPEARPPGGPPCRARWRRSRRGAGLGLPVPGDVHVQAAQDGGRGGEGRGALGRRGHGEVRRRHPLPAPRAAASSQDPAAAHEVRAEALTAPGRAPAVRPSWPAGRGARGGGREARRPQAEVHDEDAQEERRRHLPRVDRSRRALRQHRHHSAKGRALRLLPHACGQVGSVRARWRGAARGRECHGGRRMDPQGAACAGPFCCWSCPRAQTSRSWCGDRQARKAPSAGGASGRRASLSNDARRRWREGSRPRRRARLLDGARRCRLEARGPAEGAPAARGRRPRRAQRRGRAAGAGRPRGPPGLWWHSARHREAARLGAGARPPPRALPRCARERGRASRHAPERAARPHGQGVPRGACRGLGPAASVIDRGPLSVQLVGRGKW</sequence>
<feature type="compositionally biased region" description="Basic residues" evidence="1">
    <location>
        <begin position="149"/>
        <end position="162"/>
    </location>
</feature>
<name>A0ABN9WPG4_9DINO</name>
<keyword evidence="3" id="KW-1185">Reference proteome</keyword>
<feature type="compositionally biased region" description="Gly residues" evidence="1">
    <location>
        <begin position="139"/>
        <end position="148"/>
    </location>
</feature>
<accession>A0ABN9WPG4</accession>
<feature type="compositionally biased region" description="Basic and acidic residues" evidence="1">
    <location>
        <begin position="428"/>
        <end position="444"/>
    </location>
</feature>
<feature type="non-terminal residue" evidence="2">
    <location>
        <position position="481"/>
    </location>
</feature>
<feature type="compositionally biased region" description="Low complexity" evidence="1">
    <location>
        <begin position="320"/>
        <end position="333"/>
    </location>
</feature>
<reference evidence="2" key="1">
    <citation type="submission" date="2023-10" db="EMBL/GenBank/DDBJ databases">
        <authorList>
            <person name="Chen Y."/>
            <person name="Shah S."/>
            <person name="Dougan E. K."/>
            <person name="Thang M."/>
            <person name="Chan C."/>
        </authorList>
    </citation>
    <scope>NUCLEOTIDE SEQUENCE [LARGE SCALE GENOMIC DNA]</scope>
</reference>
<comment type="caution">
    <text evidence="2">The sequence shown here is derived from an EMBL/GenBank/DDBJ whole genome shotgun (WGS) entry which is preliminary data.</text>
</comment>
<feature type="compositionally biased region" description="Basic residues" evidence="1">
    <location>
        <begin position="240"/>
        <end position="253"/>
    </location>
</feature>
<dbReference type="EMBL" id="CAUYUJ010018999">
    <property type="protein sequence ID" value="CAK0887918.1"/>
    <property type="molecule type" value="Genomic_DNA"/>
</dbReference>
<feature type="region of interest" description="Disordered" evidence="1">
    <location>
        <begin position="1"/>
        <end position="253"/>
    </location>
</feature>
<dbReference type="Proteomes" id="UP001189429">
    <property type="component" value="Unassembled WGS sequence"/>
</dbReference>
<protein>
    <submittedName>
        <fullName evidence="2">Uncharacterized protein</fullName>
    </submittedName>
</protein>
<feature type="compositionally biased region" description="Basic residues" evidence="1">
    <location>
        <begin position="376"/>
        <end position="388"/>
    </location>
</feature>
<feature type="compositionally biased region" description="Low complexity" evidence="1">
    <location>
        <begin position="166"/>
        <end position="176"/>
    </location>
</feature>
<feature type="compositionally biased region" description="Basic and acidic residues" evidence="1">
    <location>
        <begin position="208"/>
        <end position="219"/>
    </location>
</feature>
<proteinExistence type="predicted"/>
<organism evidence="2 3">
    <name type="scientific">Prorocentrum cordatum</name>
    <dbReference type="NCBI Taxonomy" id="2364126"/>
    <lineage>
        <taxon>Eukaryota</taxon>
        <taxon>Sar</taxon>
        <taxon>Alveolata</taxon>
        <taxon>Dinophyceae</taxon>
        <taxon>Prorocentrales</taxon>
        <taxon>Prorocentraceae</taxon>
        <taxon>Prorocentrum</taxon>
    </lineage>
</organism>
<feature type="compositionally biased region" description="Basic and acidic residues" evidence="1">
    <location>
        <begin position="226"/>
        <end position="239"/>
    </location>
</feature>
<evidence type="ECO:0000256" key="1">
    <source>
        <dbReference type="SAM" id="MobiDB-lite"/>
    </source>
</evidence>
<feature type="non-terminal residue" evidence="2">
    <location>
        <position position="1"/>
    </location>
</feature>
<feature type="region of interest" description="Disordered" evidence="1">
    <location>
        <begin position="311"/>
        <end position="453"/>
    </location>
</feature>
<feature type="compositionally biased region" description="Low complexity" evidence="1">
    <location>
        <begin position="22"/>
        <end position="41"/>
    </location>
</feature>
<evidence type="ECO:0000313" key="2">
    <source>
        <dbReference type="EMBL" id="CAK0887918.1"/>
    </source>
</evidence>
<feature type="compositionally biased region" description="Basic and acidic residues" evidence="1">
    <location>
        <begin position="337"/>
        <end position="367"/>
    </location>
</feature>
<gene>
    <name evidence="2" type="ORF">PCOR1329_LOCUS68826</name>
</gene>